<dbReference type="EMBL" id="WUQX01000001">
    <property type="protein sequence ID" value="MXP74195.1"/>
    <property type="molecule type" value="Genomic_DNA"/>
</dbReference>
<accession>A0A7X3MD93</accession>
<reference evidence="1 2" key="1">
    <citation type="submission" date="2019-12" db="EMBL/GenBank/DDBJ databases">
        <title>Sporaefaciens musculi gen. nov., sp. nov., a novel bacterium isolated from the caecum of an obese mouse.</title>
        <authorList>
            <person name="Rasmussen T.S."/>
            <person name="Streidl T."/>
            <person name="Hitch T.C.A."/>
            <person name="Wortmann E."/>
            <person name="Deptula P."/>
            <person name="Hansen M."/>
            <person name="Nielsen D.S."/>
            <person name="Clavel T."/>
            <person name="Vogensen F.K."/>
        </authorList>
    </citation>
    <scope>NUCLEOTIDE SEQUENCE [LARGE SCALE GENOMIC DNA]</scope>
    <source>
        <strain evidence="1 2">WCA-9-b2</strain>
    </source>
</reference>
<dbReference type="RefSeq" id="WP_159749288.1">
    <property type="nucleotide sequence ID" value="NZ_WUQX01000001.1"/>
</dbReference>
<organism evidence="1 2">
    <name type="scientific">Sporofaciens musculi</name>
    <dbReference type="NCBI Taxonomy" id="2681861"/>
    <lineage>
        <taxon>Bacteria</taxon>
        <taxon>Bacillati</taxon>
        <taxon>Bacillota</taxon>
        <taxon>Clostridia</taxon>
        <taxon>Lachnospirales</taxon>
        <taxon>Lachnospiraceae</taxon>
        <taxon>Sporofaciens</taxon>
    </lineage>
</organism>
<evidence type="ECO:0000313" key="2">
    <source>
        <dbReference type="Proteomes" id="UP000460412"/>
    </source>
</evidence>
<sequence>MNKLNNQKFLDIINQKWINKNCPMCGHNNWNFDGNIVSPMTMDDSGNIQLGGQIMPLVAMTCMHCGNVIFVNPLIIGAFENQGMDK</sequence>
<keyword evidence="2" id="KW-1185">Reference proteome</keyword>
<comment type="caution">
    <text evidence="1">The sequence shown here is derived from an EMBL/GenBank/DDBJ whole genome shotgun (WGS) entry which is preliminary data.</text>
</comment>
<name>A0A7X3MD93_9FIRM</name>
<gene>
    <name evidence="1" type="ORF">GN277_01710</name>
</gene>
<dbReference type="AlphaFoldDB" id="A0A7X3MD93"/>
<dbReference type="Proteomes" id="UP000460412">
    <property type="component" value="Unassembled WGS sequence"/>
</dbReference>
<protein>
    <submittedName>
        <fullName evidence="1">Uncharacterized protein</fullName>
    </submittedName>
</protein>
<evidence type="ECO:0000313" key="1">
    <source>
        <dbReference type="EMBL" id="MXP74195.1"/>
    </source>
</evidence>
<proteinExistence type="predicted"/>